<name>A0AAD1XVU6_EUPCR</name>
<accession>A0AAD1XVU6</accession>
<proteinExistence type="predicted"/>
<dbReference type="PROSITE" id="PS50088">
    <property type="entry name" value="ANK_REPEAT"/>
    <property type="match status" value="3"/>
</dbReference>
<keyword evidence="5" id="KW-1185">Reference proteome</keyword>
<dbReference type="Pfam" id="PF00023">
    <property type="entry name" value="Ank"/>
    <property type="match status" value="1"/>
</dbReference>
<dbReference type="SMART" id="SM00248">
    <property type="entry name" value="ANK"/>
    <property type="match status" value="4"/>
</dbReference>
<evidence type="ECO:0000256" key="2">
    <source>
        <dbReference type="ARBA" id="ARBA00023043"/>
    </source>
</evidence>
<dbReference type="Gene3D" id="1.25.40.20">
    <property type="entry name" value="Ankyrin repeat-containing domain"/>
    <property type="match status" value="1"/>
</dbReference>
<dbReference type="PANTHER" id="PTHR24171:SF9">
    <property type="entry name" value="ANKYRIN REPEAT DOMAIN-CONTAINING PROTEIN 39"/>
    <property type="match status" value="1"/>
</dbReference>
<dbReference type="Pfam" id="PF12796">
    <property type="entry name" value="Ank_2"/>
    <property type="match status" value="1"/>
</dbReference>
<dbReference type="InterPro" id="IPR036770">
    <property type="entry name" value="Ankyrin_rpt-contain_sf"/>
</dbReference>
<dbReference type="Proteomes" id="UP001295684">
    <property type="component" value="Unassembled WGS sequence"/>
</dbReference>
<dbReference type="AlphaFoldDB" id="A0AAD1XVU6"/>
<evidence type="ECO:0000313" key="4">
    <source>
        <dbReference type="EMBL" id="CAI2380368.1"/>
    </source>
</evidence>
<dbReference type="EMBL" id="CAMPGE010022319">
    <property type="protein sequence ID" value="CAI2380368.1"/>
    <property type="molecule type" value="Genomic_DNA"/>
</dbReference>
<keyword evidence="2 3" id="KW-0040">ANK repeat</keyword>
<dbReference type="PANTHER" id="PTHR24171">
    <property type="entry name" value="ANKYRIN REPEAT DOMAIN-CONTAINING PROTEIN 39-RELATED"/>
    <property type="match status" value="1"/>
</dbReference>
<dbReference type="InterPro" id="IPR002110">
    <property type="entry name" value="Ankyrin_rpt"/>
</dbReference>
<feature type="repeat" description="ANK" evidence="3">
    <location>
        <begin position="72"/>
        <end position="105"/>
    </location>
</feature>
<dbReference type="PROSITE" id="PS50297">
    <property type="entry name" value="ANK_REP_REGION"/>
    <property type="match status" value="3"/>
</dbReference>
<organism evidence="4 5">
    <name type="scientific">Euplotes crassus</name>
    <dbReference type="NCBI Taxonomy" id="5936"/>
    <lineage>
        <taxon>Eukaryota</taxon>
        <taxon>Sar</taxon>
        <taxon>Alveolata</taxon>
        <taxon>Ciliophora</taxon>
        <taxon>Intramacronucleata</taxon>
        <taxon>Spirotrichea</taxon>
        <taxon>Hypotrichia</taxon>
        <taxon>Euplotida</taxon>
        <taxon>Euplotidae</taxon>
        <taxon>Moneuplotes</taxon>
    </lineage>
</organism>
<dbReference type="PRINTS" id="PR01415">
    <property type="entry name" value="ANKYRIN"/>
</dbReference>
<evidence type="ECO:0000313" key="5">
    <source>
        <dbReference type="Proteomes" id="UP001295684"/>
    </source>
</evidence>
<evidence type="ECO:0000256" key="1">
    <source>
        <dbReference type="ARBA" id="ARBA00022737"/>
    </source>
</evidence>
<keyword evidence="1" id="KW-0677">Repeat</keyword>
<sequence>MSDKKNKLLLWKATETGKPDLIPKILAKGISIDEPLTDAGMVGLHLACAQGDLASATIFVDNGADVNSTDNVSRTPLHFAAANGKNIDLIDFLVSKGANVNSQSTGGDTPLMKAIMFDNTEAAKSLIDHGADKTIENANGRNAINFAEASRNQDIISLFE</sequence>
<evidence type="ECO:0000256" key="3">
    <source>
        <dbReference type="PROSITE-ProRule" id="PRU00023"/>
    </source>
</evidence>
<comment type="caution">
    <text evidence="4">The sequence shown here is derived from an EMBL/GenBank/DDBJ whole genome shotgun (WGS) entry which is preliminary data.</text>
</comment>
<reference evidence="4" key="1">
    <citation type="submission" date="2023-07" db="EMBL/GenBank/DDBJ databases">
        <authorList>
            <consortium name="AG Swart"/>
            <person name="Singh M."/>
            <person name="Singh A."/>
            <person name="Seah K."/>
            <person name="Emmerich C."/>
        </authorList>
    </citation>
    <scope>NUCLEOTIDE SEQUENCE</scope>
    <source>
        <strain evidence="4">DP1</strain>
    </source>
</reference>
<gene>
    <name evidence="4" type="ORF">ECRASSUSDP1_LOCUS21802</name>
</gene>
<evidence type="ECO:0008006" key="6">
    <source>
        <dbReference type="Google" id="ProtNLM"/>
    </source>
</evidence>
<dbReference type="SUPFAM" id="SSF48403">
    <property type="entry name" value="Ankyrin repeat"/>
    <property type="match status" value="1"/>
</dbReference>
<protein>
    <recommendedName>
        <fullName evidence="6">Ankyrin repeat domain-containing protein</fullName>
    </recommendedName>
</protein>
<feature type="repeat" description="ANK" evidence="3">
    <location>
        <begin position="39"/>
        <end position="71"/>
    </location>
</feature>
<feature type="repeat" description="ANK" evidence="3">
    <location>
        <begin position="106"/>
        <end position="138"/>
    </location>
</feature>